<reference evidence="1 2" key="1">
    <citation type="journal article" date="2021" name="Nat. Plants">
        <title>The Taxus genome provides insights into paclitaxel biosynthesis.</title>
        <authorList>
            <person name="Xiong X."/>
            <person name="Gou J."/>
            <person name="Liao Q."/>
            <person name="Li Y."/>
            <person name="Zhou Q."/>
            <person name="Bi G."/>
            <person name="Li C."/>
            <person name="Du R."/>
            <person name="Wang X."/>
            <person name="Sun T."/>
            <person name="Guo L."/>
            <person name="Liang H."/>
            <person name="Lu P."/>
            <person name="Wu Y."/>
            <person name="Zhang Z."/>
            <person name="Ro D.K."/>
            <person name="Shang Y."/>
            <person name="Huang S."/>
            <person name="Yan J."/>
        </authorList>
    </citation>
    <scope>NUCLEOTIDE SEQUENCE [LARGE SCALE GENOMIC DNA]</scope>
    <source>
        <strain evidence="1">Ta-2019</strain>
    </source>
</reference>
<dbReference type="AlphaFoldDB" id="A0AA38C0Z4"/>
<evidence type="ECO:0000313" key="1">
    <source>
        <dbReference type="EMBL" id="KAH9287703.1"/>
    </source>
</evidence>
<proteinExistence type="predicted"/>
<accession>A0AA38C0Z4</accession>
<dbReference type="OMA" id="YIWVIEA"/>
<name>A0AA38C0Z4_TAXCH</name>
<keyword evidence="2" id="KW-1185">Reference proteome</keyword>
<comment type="caution">
    <text evidence="1">The sequence shown here is derived from an EMBL/GenBank/DDBJ whole genome shotgun (WGS) entry which is preliminary data.</text>
</comment>
<evidence type="ECO:0000313" key="2">
    <source>
        <dbReference type="Proteomes" id="UP000824469"/>
    </source>
</evidence>
<dbReference type="PANTHER" id="PTHR34687:SF1">
    <property type="entry name" value="CHAPERONE PROTEIN DNAJ-LIKE PROTEIN"/>
    <property type="match status" value="1"/>
</dbReference>
<dbReference type="EMBL" id="JAHRHJ020003813">
    <property type="protein sequence ID" value="KAH9287703.1"/>
    <property type="molecule type" value="Genomic_DNA"/>
</dbReference>
<gene>
    <name evidence="1" type="ORF">KI387_031820</name>
</gene>
<feature type="non-terminal residue" evidence="1">
    <location>
        <position position="1"/>
    </location>
</feature>
<organism evidence="1 2">
    <name type="scientific">Taxus chinensis</name>
    <name type="common">Chinese yew</name>
    <name type="synonym">Taxus wallichiana var. chinensis</name>
    <dbReference type="NCBI Taxonomy" id="29808"/>
    <lineage>
        <taxon>Eukaryota</taxon>
        <taxon>Viridiplantae</taxon>
        <taxon>Streptophyta</taxon>
        <taxon>Embryophyta</taxon>
        <taxon>Tracheophyta</taxon>
        <taxon>Spermatophyta</taxon>
        <taxon>Pinopsida</taxon>
        <taxon>Pinidae</taxon>
        <taxon>Conifers II</taxon>
        <taxon>Cupressales</taxon>
        <taxon>Taxaceae</taxon>
        <taxon>Taxus</taxon>
    </lineage>
</organism>
<sequence length="118" mass="12598">MAAGVMASQVASGIGMIVGAWMFKSLFLEGEEGLMPRCPTCNGAKRVPCICQRWSDGDQGCATCARTGMRPCTTCGGSGTGRPLPVKLRLSDTHKKFPLQYLESSVKITVINKDANNQ</sequence>
<dbReference type="PANTHER" id="PTHR34687">
    <property type="entry name" value="CHAPERONE PROTEIN DNAJ-LIKE PROTEIN"/>
    <property type="match status" value="1"/>
</dbReference>
<dbReference type="Proteomes" id="UP000824469">
    <property type="component" value="Unassembled WGS sequence"/>
</dbReference>
<protein>
    <submittedName>
        <fullName evidence="1">Uncharacterized protein</fullName>
    </submittedName>
</protein>